<comment type="caution">
    <text evidence="2">The sequence shown here is derived from an EMBL/GenBank/DDBJ whole genome shotgun (WGS) entry which is preliminary data.</text>
</comment>
<dbReference type="Proteomes" id="UP001500064">
    <property type="component" value="Unassembled WGS sequence"/>
</dbReference>
<dbReference type="EMBL" id="BAAAMU010000024">
    <property type="protein sequence ID" value="GAA1636961.1"/>
    <property type="molecule type" value="Genomic_DNA"/>
</dbReference>
<organism evidence="2 3">
    <name type="scientific">Nonomuraea maheshkhaliensis</name>
    <dbReference type="NCBI Taxonomy" id="419590"/>
    <lineage>
        <taxon>Bacteria</taxon>
        <taxon>Bacillati</taxon>
        <taxon>Actinomycetota</taxon>
        <taxon>Actinomycetes</taxon>
        <taxon>Streptosporangiales</taxon>
        <taxon>Streptosporangiaceae</taxon>
        <taxon>Nonomuraea</taxon>
    </lineage>
</organism>
<reference evidence="3" key="1">
    <citation type="journal article" date="2019" name="Int. J. Syst. Evol. Microbiol.">
        <title>The Global Catalogue of Microorganisms (GCM) 10K type strain sequencing project: providing services to taxonomists for standard genome sequencing and annotation.</title>
        <authorList>
            <consortium name="The Broad Institute Genomics Platform"/>
            <consortium name="The Broad Institute Genome Sequencing Center for Infectious Disease"/>
            <person name="Wu L."/>
            <person name="Ma J."/>
        </authorList>
    </citation>
    <scope>NUCLEOTIDE SEQUENCE [LARGE SCALE GENOMIC DNA]</scope>
    <source>
        <strain evidence="3">JCM 13929</strain>
    </source>
</reference>
<evidence type="ECO:0000256" key="1">
    <source>
        <dbReference type="SAM" id="MobiDB-lite"/>
    </source>
</evidence>
<proteinExistence type="predicted"/>
<sequence length="73" mass="7623">MQGSAVSTQIDALSESTYRSIGPTTSAGNGKPPGSTFRHTLVRKPARVALSATSDQRLGFLPKLGKVKRPALG</sequence>
<name>A0ABP4R563_9ACTN</name>
<evidence type="ECO:0000313" key="3">
    <source>
        <dbReference type="Proteomes" id="UP001500064"/>
    </source>
</evidence>
<gene>
    <name evidence="2" type="ORF">GCM10009733_037590</name>
</gene>
<protein>
    <submittedName>
        <fullName evidence="2">Uncharacterized protein</fullName>
    </submittedName>
</protein>
<keyword evidence="3" id="KW-1185">Reference proteome</keyword>
<feature type="compositionally biased region" description="Polar residues" evidence="1">
    <location>
        <begin position="1"/>
        <end position="28"/>
    </location>
</feature>
<feature type="region of interest" description="Disordered" evidence="1">
    <location>
        <begin position="1"/>
        <end position="36"/>
    </location>
</feature>
<accession>A0ABP4R563</accession>
<evidence type="ECO:0000313" key="2">
    <source>
        <dbReference type="EMBL" id="GAA1636961.1"/>
    </source>
</evidence>